<evidence type="ECO:0000256" key="1">
    <source>
        <dbReference type="ARBA" id="ARBA00001946"/>
    </source>
</evidence>
<dbReference type="EMBL" id="QEAQ01000054">
    <property type="protein sequence ID" value="TPX57327.1"/>
    <property type="molecule type" value="Genomic_DNA"/>
</dbReference>
<comment type="similarity">
    <text evidence="2 10">Belongs to the DNA/RNA non-specific endonuclease family.</text>
</comment>
<dbReference type="GO" id="GO:0000014">
    <property type="term" value="F:single-stranded DNA endodeoxyribonuclease activity"/>
    <property type="evidence" value="ECO:0007669"/>
    <property type="project" value="TreeGrafter"/>
</dbReference>
<evidence type="ECO:0000256" key="4">
    <source>
        <dbReference type="ARBA" id="ARBA00022723"/>
    </source>
</evidence>
<dbReference type="GO" id="GO:0046872">
    <property type="term" value="F:metal ion binding"/>
    <property type="evidence" value="ECO:0007669"/>
    <property type="project" value="UniProtKB-KW"/>
</dbReference>
<sequence length="343" mass="38177">MSARAYAFGALGLGVGLGSGFLISRYQNRPVSPVASVPAHHVQKPVAIQHEATMSPTQATTAKEIMKFGFPGPISDNLYRTAYVGSYNRALRNPNWVAEHLNAGSFEAVASDPALLPISIDTDEDLPSRRHSSFKEDLQIPRLFRAKLKDYVGSGYDRGHLAPAADVRESQEAINETFLLTNMSPQVGKGFNRNYWFYFENFVRSLTKEFDDVYVITGPLYLPKLEDDGKFYVKYEVIGDPPNVAVPTHFYKVILGVKNGLQAMQGFVLPNAEIGAVPLEEFAMPLDAIERSAGLVFFPDVPRLGYKPLCSITRCQIRNFLEESKPSKLKRLIGRAEDKLRIS</sequence>
<dbReference type="InterPro" id="IPR018524">
    <property type="entry name" value="DNA/RNA_endonuclease_AS"/>
</dbReference>
<dbReference type="InterPro" id="IPR020821">
    <property type="entry name" value="ENPP1-3/EXOG-like_nuc-like"/>
</dbReference>
<feature type="domain" description="DNA/RNA non-specific endonuclease/pyrophosphatase/phosphodiesterase" evidence="12">
    <location>
        <begin position="79"/>
        <end position="304"/>
    </location>
</feature>
<evidence type="ECO:0000256" key="5">
    <source>
        <dbReference type="ARBA" id="ARBA00022759"/>
    </source>
</evidence>
<organism evidence="13 14">
    <name type="scientific">Powellomyces hirtus</name>
    <dbReference type="NCBI Taxonomy" id="109895"/>
    <lineage>
        <taxon>Eukaryota</taxon>
        <taxon>Fungi</taxon>
        <taxon>Fungi incertae sedis</taxon>
        <taxon>Chytridiomycota</taxon>
        <taxon>Chytridiomycota incertae sedis</taxon>
        <taxon>Chytridiomycetes</taxon>
        <taxon>Spizellomycetales</taxon>
        <taxon>Powellomycetaceae</taxon>
        <taxon>Powellomyces</taxon>
    </lineage>
</organism>
<dbReference type="GO" id="GO:0004521">
    <property type="term" value="F:RNA endonuclease activity"/>
    <property type="evidence" value="ECO:0007669"/>
    <property type="project" value="TreeGrafter"/>
</dbReference>
<comment type="caution">
    <text evidence="13">The sequence shown here is derived from an EMBL/GenBank/DDBJ whole genome shotgun (WGS) entry which is preliminary data.</text>
</comment>
<keyword evidence="4 9" id="KW-0479">Metal-binding</keyword>
<evidence type="ECO:0000256" key="9">
    <source>
        <dbReference type="PIRSR" id="PIRSR640255-2"/>
    </source>
</evidence>
<evidence type="ECO:0000256" key="6">
    <source>
        <dbReference type="ARBA" id="ARBA00022801"/>
    </source>
</evidence>
<evidence type="ECO:0000256" key="2">
    <source>
        <dbReference type="ARBA" id="ARBA00010052"/>
    </source>
</evidence>
<dbReference type="GO" id="GO:0006309">
    <property type="term" value="P:apoptotic DNA fragmentation"/>
    <property type="evidence" value="ECO:0007669"/>
    <property type="project" value="TreeGrafter"/>
</dbReference>
<dbReference type="STRING" id="109895.A0A507E1T2"/>
<dbReference type="EC" id="3.1.30.-" evidence="10"/>
<feature type="binding site" evidence="9">
    <location>
        <position position="192"/>
    </location>
    <ligand>
        <name>Mg(2+)</name>
        <dbReference type="ChEBI" id="CHEBI:18420"/>
        <note>catalytic</note>
    </ligand>
</feature>
<keyword evidence="6 10" id="KW-0378">Hydrolase</keyword>
<evidence type="ECO:0000313" key="14">
    <source>
        <dbReference type="Proteomes" id="UP000318582"/>
    </source>
</evidence>
<protein>
    <recommendedName>
        <fullName evidence="10">Endonuclease</fullName>
        <ecNumber evidence="10">3.1.30.-</ecNumber>
    </recommendedName>
</protein>
<accession>A0A507E1T2</accession>
<name>A0A507E1T2_9FUNG</name>
<feature type="active site" description="Proton acceptor" evidence="8">
    <location>
        <position position="160"/>
    </location>
</feature>
<dbReference type="Pfam" id="PF01223">
    <property type="entry name" value="Endonuclease_NS"/>
    <property type="match status" value="1"/>
</dbReference>
<keyword evidence="5 10" id="KW-0255">Endonuclease</keyword>
<dbReference type="Proteomes" id="UP000318582">
    <property type="component" value="Unassembled WGS sequence"/>
</dbReference>
<gene>
    <name evidence="13" type="ORF">PhCBS80983_g03894</name>
</gene>
<proteinExistence type="inferred from homology"/>
<evidence type="ECO:0000256" key="3">
    <source>
        <dbReference type="ARBA" id="ARBA00022722"/>
    </source>
</evidence>
<dbReference type="GO" id="GO:0003676">
    <property type="term" value="F:nucleic acid binding"/>
    <property type="evidence" value="ECO:0007669"/>
    <property type="project" value="InterPro"/>
</dbReference>
<evidence type="ECO:0000259" key="12">
    <source>
        <dbReference type="SMART" id="SM00892"/>
    </source>
</evidence>
<dbReference type="InterPro" id="IPR001604">
    <property type="entry name" value="Endo_G_ENPP1-like_dom"/>
</dbReference>
<feature type="domain" description="ENPP1-3/EXOG-like endonuclease/phosphodiesterase" evidence="11">
    <location>
        <begin position="80"/>
        <end position="304"/>
    </location>
</feature>
<evidence type="ECO:0000256" key="8">
    <source>
        <dbReference type="PIRSR" id="PIRSR640255-1"/>
    </source>
</evidence>
<dbReference type="Gene3D" id="3.40.570.10">
    <property type="entry name" value="Extracellular Endonuclease, subunit A"/>
    <property type="match status" value="1"/>
</dbReference>
<evidence type="ECO:0000259" key="11">
    <source>
        <dbReference type="SMART" id="SM00477"/>
    </source>
</evidence>
<evidence type="ECO:0000256" key="10">
    <source>
        <dbReference type="RuleBase" id="RU366055"/>
    </source>
</evidence>
<dbReference type="SMART" id="SM00477">
    <property type="entry name" value="NUC"/>
    <property type="match status" value="1"/>
</dbReference>
<evidence type="ECO:0000313" key="13">
    <source>
        <dbReference type="EMBL" id="TPX57327.1"/>
    </source>
</evidence>
<dbReference type="GO" id="GO:0005634">
    <property type="term" value="C:nucleus"/>
    <property type="evidence" value="ECO:0007669"/>
    <property type="project" value="TreeGrafter"/>
</dbReference>
<keyword evidence="14" id="KW-1185">Reference proteome</keyword>
<dbReference type="PANTHER" id="PTHR13966:SF5">
    <property type="entry name" value="ENDONUCLEASE G, MITOCHONDRIAL"/>
    <property type="match status" value="1"/>
</dbReference>
<keyword evidence="7" id="KW-0460">Magnesium</keyword>
<dbReference type="SMART" id="SM00892">
    <property type="entry name" value="Endonuclease_NS"/>
    <property type="match status" value="1"/>
</dbReference>
<dbReference type="PANTHER" id="PTHR13966">
    <property type="entry name" value="ENDONUCLEASE RELATED"/>
    <property type="match status" value="1"/>
</dbReference>
<dbReference type="InterPro" id="IPR044925">
    <property type="entry name" value="His-Me_finger_sf"/>
</dbReference>
<dbReference type="InterPro" id="IPR044929">
    <property type="entry name" value="DNA/RNA_non-sp_Endonuclease_sf"/>
</dbReference>
<comment type="cofactor">
    <cofactor evidence="1 10">
        <name>Mg(2+)</name>
        <dbReference type="ChEBI" id="CHEBI:18420"/>
    </cofactor>
</comment>
<reference evidence="13 14" key="1">
    <citation type="journal article" date="2019" name="Sci. Rep.">
        <title>Comparative genomics of chytrid fungi reveal insights into the obligate biotrophic and pathogenic lifestyle of Synchytrium endobioticum.</title>
        <authorList>
            <person name="van de Vossenberg B.T.L.H."/>
            <person name="Warris S."/>
            <person name="Nguyen H.D.T."/>
            <person name="van Gent-Pelzer M.P.E."/>
            <person name="Joly D.L."/>
            <person name="van de Geest H.C."/>
            <person name="Bonants P.J.M."/>
            <person name="Smith D.S."/>
            <person name="Levesque C.A."/>
            <person name="van der Lee T.A.J."/>
        </authorList>
    </citation>
    <scope>NUCLEOTIDE SEQUENCE [LARGE SCALE GENOMIC DNA]</scope>
    <source>
        <strain evidence="13 14">CBS 809.83</strain>
    </source>
</reference>
<dbReference type="AlphaFoldDB" id="A0A507E1T2"/>
<dbReference type="InterPro" id="IPR040255">
    <property type="entry name" value="Non-specific_endonuclease"/>
</dbReference>
<dbReference type="PROSITE" id="PS01070">
    <property type="entry name" value="NUCLEASE_NON_SPEC"/>
    <property type="match status" value="1"/>
</dbReference>
<dbReference type="CDD" id="cd00091">
    <property type="entry name" value="NUC"/>
    <property type="match status" value="1"/>
</dbReference>
<dbReference type="GO" id="GO:0005743">
    <property type="term" value="C:mitochondrial inner membrane"/>
    <property type="evidence" value="ECO:0007669"/>
    <property type="project" value="TreeGrafter"/>
</dbReference>
<evidence type="ECO:0000256" key="7">
    <source>
        <dbReference type="ARBA" id="ARBA00022842"/>
    </source>
</evidence>
<keyword evidence="3 10" id="KW-0540">Nuclease</keyword>
<dbReference type="SUPFAM" id="SSF54060">
    <property type="entry name" value="His-Me finger endonucleases"/>
    <property type="match status" value="1"/>
</dbReference>